<feature type="DNA-binding region" description="OmpR/PhoB-type" evidence="3">
    <location>
        <begin position="132"/>
        <end position="231"/>
    </location>
</feature>
<dbReference type="SUPFAM" id="SSF52172">
    <property type="entry name" value="CheY-like"/>
    <property type="match status" value="1"/>
</dbReference>
<dbReference type="InterPro" id="IPR039420">
    <property type="entry name" value="WalR-like"/>
</dbReference>
<dbReference type="PANTHER" id="PTHR48111:SF50">
    <property type="entry name" value="KDP OPERON TRANSCRIPTIONAL REGULATORY PROTEIN KDPE"/>
    <property type="match status" value="1"/>
</dbReference>
<dbReference type="InterPro" id="IPR011006">
    <property type="entry name" value="CheY-like_superfamily"/>
</dbReference>
<dbReference type="InterPro" id="IPR016032">
    <property type="entry name" value="Sig_transdc_resp-reg_C-effctor"/>
</dbReference>
<organism evidence="6">
    <name type="scientific">uncultured spirochete</name>
    <dbReference type="NCBI Taxonomy" id="156406"/>
    <lineage>
        <taxon>Bacteria</taxon>
        <taxon>Pseudomonadati</taxon>
        <taxon>Spirochaetota</taxon>
        <taxon>Spirochaetia</taxon>
        <taxon>Spirochaetales</taxon>
        <taxon>environmental samples</taxon>
    </lineage>
</organism>
<dbReference type="GO" id="GO:0006355">
    <property type="term" value="P:regulation of DNA-templated transcription"/>
    <property type="evidence" value="ECO:0007669"/>
    <property type="project" value="InterPro"/>
</dbReference>
<dbReference type="SMART" id="SM00862">
    <property type="entry name" value="Trans_reg_C"/>
    <property type="match status" value="1"/>
</dbReference>
<dbReference type="PROSITE" id="PS51755">
    <property type="entry name" value="OMPR_PHOB"/>
    <property type="match status" value="1"/>
</dbReference>
<dbReference type="SMART" id="SM00448">
    <property type="entry name" value="REC"/>
    <property type="match status" value="1"/>
</dbReference>
<reference evidence="6" key="1">
    <citation type="submission" date="2017-02" db="EMBL/GenBank/DDBJ databases">
        <authorList>
            <person name="Regsiter A."/>
            <person name="William W."/>
        </authorList>
    </citation>
    <scope>NUCLEOTIDE SEQUENCE</scope>
    <source>
        <strain evidence="6">Bib</strain>
    </source>
</reference>
<dbReference type="GO" id="GO:0000976">
    <property type="term" value="F:transcription cis-regulatory region binding"/>
    <property type="evidence" value="ECO:0007669"/>
    <property type="project" value="TreeGrafter"/>
</dbReference>
<dbReference type="SUPFAM" id="SSF46894">
    <property type="entry name" value="C-terminal effector domain of the bipartite response regulators"/>
    <property type="match status" value="1"/>
</dbReference>
<name>A0A3P3XK11_9SPIR</name>
<dbReference type="Gene3D" id="1.10.10.10">
    <property type="entry name" value="Winged helix-like DNA-binding domain superfamily/Winged helix DNA-binding domain"/>
    <property type="match status" value="1"/>
</dbReference>
<evidence type="ECO:0000313" key="6">
    <source>
        <dbReference type="EMBL" id="SLM14362.1"/>
    </source>
</evidence>
<dbReference type="GO" id="GO:0000156">
    <property type="term" value="F:phosphorelay response regulator activity"/>
    <property type="evidence" value="ECO:0007669"/>
    <property type="project" value="TreeGrafter"/>
</dbReference>
<feature type="domain" description="OmpR/PhoB-type" evidence="5">
    <location>
        <begin position="132"/>
        <end position="231"/>
    </location>
</feature>
<dbReference type="AlphaFoldDB" id="A0A3P3XK11"/>
<evidence type="ECO:0000259" key="5">
    <source>
        <dbReference type="PROSITE" id="PS51755"/>
    </source>
</evidence>
<accession>A0A3P3XK11</accession>
<keyword evidence="2" id="KW-0597">Phosphoprotein</keyword>
<gene>
    <name evidence="6" type="ORF">SPIROBIBN47_320004</name>
</gene>
<protein>
    <submittedName>
        <fullName evidence="6">Two component transcriptional regulator, winged helix family</fullName>
    </submittedName>
</protein>
<evidence type="ECO:0000259" key="4">
    <source>
        <dbReference type="PROSITE" id="PS50110"/>
    </source>
</evidence>
<sequence>MTIPTKILAIDDEPDVTRSIRLTIAVQEPEWTVVEASSGEQGLMLLSQEKPDLVLLDLRMPGMSGLETLRRIRAFSNVPIIVLTVTNNELDEVNSLEEGADDYITKPFGHLELVAHIKSVLRRSRGHEPGHEEKYYDGEFSIDFGRRIVAIGYREVPLTSTEYALLKILADNPGQTIPAETLLARVWGPNALDNRNYLKVYVRRLREKIEKNPAEPEYLISVRGLGYRLERHSK</sequence>
<feature type="modified residue" description="4-aspartylphosphate" evidence="2">
    <location>
        <position position="57"/>
    </location>
</feature>
<dbReference type="Gene3D" id="3.40.50.2300">
    <property type="match status" value="1"/>
</dbReference>
<proteinExistence type="predicted"/>
<keyword evidence="1 3" id="KW-0238">DNA-binding</keyword>
<feature type="domain" description="Response regulatory" evidence="4">
    <location>
        <begin position="6"/>
        <end position="121"/>
    </location>
</feature>
<dbReference type="Pfam" id="PF00072">
    <property type="entry name" value="Response_reg"/>
    <property type="match status" value="1"/>
</dbReference>
<dbReference type="InterPro" id="IPR001867">
    <property type="entry name" value="OmpR/PhoB-type_DNA-bd"/>
</dbReference>
<evidence type="ECO:0000256" key="2">
    <source>
        <dbReference type="PROSITE-ProRule" id="PRU00169"/>
    </source>
</evidence>
<dbReference type="InterPro" id="IPR036388">
    <property type="entry name" value="WH-like_DNA-bd_sf"/>
</dbReference>
<evidence type="ECO:0000256" key="3">
    <source>
        <dbReference type="PROSITE-ProRule" id="PRU01091"/>
    </source>
</evidence>
<dbReference type="GO" id="GO:0032993">
    <property type="term" value="C:protein-DNA complex"/>
    <property type="evidence" value="ECO:0007669"/>
    <property type="project" value="TreeGrafter"/>
</dbReference>
<dbReference type="InterPro" id="IPR001789">
    <property type="entry name" value="Sig_transdc_resp-reg_receiver"/>
</dbReference>
<dbReference type="EMBL" id="FWDM01000026">
    <property type="protein sequence ID" value="SLM14362.1"/>
    <property type="molecule type" value="Genomic_DNA"/>
</dbReference>
<dbReference type="Gene3D" id="6.10.250.690">
    <property type="match status" value="1"/>
</dbReference>
<dbReference type="PANTHER" id="PTHR48111">
    <property type="entry name" value="REGULATOR OF RPOS"/>
    <property type="match status" value="1"/>
</dbReference>
<dbReference type="PROSITE" id="PS50110">
    <property type="entry name" value="RESPONSE_REGULATORY"/>
    <property type="match status" value="1"/>
</dbReference>
<dbReference type="Pfam" id="PF00486">
    <property type="entry name" value="Trans_reg_C"/>
    <property type="match status" value="1"/>
</dbReference>
<evidence type="ECO:0000256" key="1">
    <source>
        <dbReference type="ARBA" id="ARBA00023125"/>
    </source>
</evidence>
<dbReference type="CDD" id="cd00383">
    <property type="entry name" value="trans_reg_C"/>
    <property type="match status" value="1"/>
</dbReference>
<dbReference type="GO" id="GO:0005829">
    <property type="term" value="C:cytosol"/>
    <property type="evidence" value="ECO:0007669"/>
    <property type="project" value="TreeGrafter"/>
</dbReference>